<comment type="caution">
    <text evidence="1">The sequence shown here is derived from an EMBL/GenBank/DDBJ whole genome shotgun (WGS) entry which is preliminary data.</text>
</comment>
<reference evidence="1 2" key="1">
    <citation type="journal article" date="2017" name="Front. Microbiol.">
        <title>New Insights into the Diversity of the Genus Faecalibacterium.</title>
        <authorList>
            <person name="Benevides L."/>
            <person name="Burman S."/>
            <person name="Martin R."/>
            <person name="Robert V."/>
            <person name="Thomas M."/>
            <person name="Miquel S."/>
            <person name="Chain F."/>
            <person name="Sokol H."/>
            <person name="Bermudez-Humaran L.G."/>
            <person name="Morrison M."/>
            <person name="Langella P."/>
            <person name="Azevedo V.A."/>
            <person name="Chatel J.M."/>
            <person name="Soares S."/>
        </authorList>
    </citation>
    <scope>NUCLEOTIDE SEQUENCE [LARGE SCALE GENOMIC DNA]</scope>
    <source>
        <strain evidence="2">CNCM I-4541</strain>
    </source>
</reference>
<evidence type="ECO:0000313" key="2">
    <source>
        <dbReference type="Proteomes" id="UP000220959"/>
    </source>
</evidence>
<accession>A0ACC9D193</accession>
<evidence type="ECO:0000313" key="1">
    <source>
        <dbReference type="EMBL" id="PDX61751.1"/>
    </source>
</evidence>
<keyword evidence="2" id="KW-1185">Reference proteome</keyword>
<sequence>MASKYDGLARIIVQNVGGKSNIVSLTHCMTRLRFKLQDESKANTDVLKETDGIVTVIQSGGQYMVVIGQQVADVYDAVCTVGHITPGGAVDDNGNAIGSADAPKEKQSLFNAFVSIITTVFAPCLGVLAATGIVKGFISLFVAIGVLSNTSGTYNILYSLGDSFFYFMPMLLAYTASKKFGLPELEGMTIGAALLYPYLSTTSGMDISNLFGIPVVMPASGNYTSSVLPIVCAIAFAAWFEKKYKKFIPDSCKLFFVPLITCGVTFILTLWIIGPITSLLGDGLGIALNAIANFNGILLGAVVGGLWQILVMFGLHWATVPLMLNDLATKGYSNALTGMFGCTFAQCGAVLAIYLKTKNSKTKSLCVPALISGIAGVTEPAIYGLTLPKKKPFIITCIVGAITGAALMAFNVTGYTSAGTGIFGYTAYINTVTNDISGMIASIVISLIAVVLAFVMVYVTYSDEPAKAKK</sequence>
<dbReference type="Proteomes" id="UP000220959">
    <property type="component" value="Unassembled WGS sequence"/>
</dbReference>
<proteinExistence type="predicted"/>
<gene>
    <name evidence="1" type="ORF">CGS49_04765</name>
</gene>
<organism evidence="1 2">
    <name type="scientific">Faecalibacterium langellae</name>
    <dbReference type="NCBI Taxonomy" id="3435293"/>
    <lineage>
        <taxon>Bacteria</taxon>
        <taxon>Bacillati</taxon>
        <taxon>Bacillota</taxon>
        <taxon>Clostridia</taxon>
        <taxon>Eubacteriales</taxon>
        <taxon>Oscillospiraceae</taxon>
        <taxon>Faecalibacterium</taxon>
    </lineage>
</organism>
<dbReference type="EMBL" id="NMTR01000012">
    <property type="protein sequence ID" value="PDX61751.1"/>
    <property type="molecule type" value="Genomic_DNA"/>
</dbReference>
<protein>
    <submittedName>
        <fullName evidence="1">PTS beta-glucoside transporter subunit EIIBCA</fullName>
    </submittedName>
</protein>
<name>A0ACC9D193_9FIRM</name>